<accession>A0A2G9V107</accession>
<evidence type="ECO:0000256" key="1">
    <source>
        <dbReference type="ARBA" id="ARBA00022679"/>
    </source>
</evidence>
<sequence length="85" mass="9812">MIERQPVSPVQLLIKWSEFVAEFKTLENLEPAGNKLNFFQYHSLDVIAFLTSIVVVILLLSVKIASLVWRFVSWKISKITKHKIA</sequence>
<protein>
    <submittedName>
        <fullName evidence="3">Uncharacterized protein</fullName>
    </submittedName>
</protein>
<keyword evidence="2" id="KW-0812">Transmembrane</keyword>
<keyword evidence="1" id="KW-0808">Transferase</keyword>
<dbReference type="Pfam" id="PF00201">
    <property type="entry name" value="UDPGT"/>
    <property type="match status" value="1"/>
</dbReference>
<name>A0A2G9V107_TELCI</name>
<evidence type="ECO:0000313" key="4">
    <source>
        <dbReference type="Proteomes" id="UP000230423"/>
    </source>
</evidence>
<dbReference type="GO" id="GO:0008194">
    <property type="term" value="F:UDP-glycosyltransferase activity"/>
    <property type="evidence" value="ECO:0007669"/>
    <property type="project" value="InterPro"/>
</dbReference>
<keyword evidence="2" id="KW-0472">Membrane</keyword>
<evidence type="ECO:0000256" key="2">
    <source>
        <dbReference type="SAM" id="Phobius"/>
    </source>
</evidence>
<dbReference type="InterPro" id="IPR002213">
    <property type="entry name" value="UDP_glucos_trans"/>
</dbReference>
<dbReference type="OrthoDB" id="5866303at2759"/>
<organism evidence="3 4">
    <name type="scientific">Teladorsagia circumcincta</name>
    <name type="common">Brown stomach worm</name>
    <name type="synonym">Ostertagia circumcincta</name>
    <dbReference type="NCBI Taxonomy" id="45464"/>
    <lineage>
        <taxon>Eukaryota</taxon>
        <taxon>Metazoa</taxon>
        <taxon>Ecdysozoa</taxon>
        <taxon>Nematoda</taxon>
        <taxon>Chromadorea</taxon>
        <taxon>Rhabditida</taxon>
        <taxon>Rhabditina</taxon>
        <taxon>Rhabditomorpha</taxon>
        <taxon>Strongyloidea</taxon>
        <taxon>Trichostrongylidae</taxon>
        <taxon>Teladorsagia</taxon>
    </lineage>
</organism>
<proteinExistence type="predicted"/>
<reference evidence="3 4" key="1">
    <citation type="submission" date="2015-09" db="EMBL/GenBank/DDBJ databases">
        <title>Draft genome of the parasitic nematode Teladorsagia circumcincta isolate WARC Sus (inbred).</title>
        <authorList>
            <person name="Mitreva M."/>
        </authorList>
    </citation>
    <scope>NUCLEOTIDE SEQUENCE [LARGE SCALE GENOMIC DNA]</scope>
    <source>
        <strain evidence="3 4">S</strain>
    </source>
</reference>
<dbReference type="AlphaFoldDB" id="A0A2G9V107"/>
<keyword evidence="2" id="KW-1133">Transmembrane helix</keyword>
<keyword evidence="4" id="KW-1185">Reference proteome</keyword>
<gene>
    <name evidence="3" type="ORF">TELCIR_02300</name>
</gene>
<evidence type="ECO:0000313" key="3">
    <source>
        <dbReference type="EMBL" id="PIO75652.1"/>
    </source>
</evidence>
<dbReference type="Proteomes" id="UP000230423">
    <property type="component" value="Unassembled WGS sequence"/>
</dbReference>
<feature type="transmembrane region" description="Helical" evidence="2">
    <location>
        <begin position="46"/>
        <end position="72"/>
    </location>
</feature>
<dbReference type="EMBL" id="KZ345119">
    <property type="protein sequence ID" value="PIO75652.1"/>
    <property type="molecule type" value="Genomic_DNA"/>
</dbReference>